<protein>
    <submittedName>
        <fullName evidence="5">CopY/TcrY family copper transport repressor</fullName>
    </submittedName>
</protein>
<proteinExistence type="inferred from homology"/>
<organism evidence="5 6">
    <name type="scientific">Ligilactobacillus saerimneri</name>
    <dbReference type="NCBI Taxonomy" id="228229"/>
    <lineage>
        <taxon>Bacteria</taxon>
        <taxon>Bacillati</taxon>
        <taxon>Bacillota</taxon>
        <taxon>Bacilli</taxon>
        <taxon>Lactobacillales</taxon>
        <taxon>Lactobacillaceae</taxon>
        <taxon>Ligilactobacillus</taxon>
    </lineage>
</organism>
<comment type="similarity">
    <text evidence="1">Belongs to the BlaI transcriptional regulatory family.</text>
</comment>
<dbReference type="SUPFAM" id="SSF46785">
    <property type="entry name" value="Winged helix' DNA-binding domain"/>
    <property type="match status" value="1"/>
</dbReference>
<dbReference type="Gene3D" id="1.10.10.10">
    <property type="entry name" value="Winged helix-like DNA-binding domain superfamily/Winged helix DNA-binding domain"/>
    <property type="match status" value="1"/>
</dbReference>
<keyword evidence="2" id="KW-0805">Transcription regulation</keyword>
<evidence type="ECO:0000313" key="5">
    <source>
        <dbReference type="EMBL" id="QLL78367.1"/>
    </source>
</evidence>
<gene>
    <name evidence="5" type="ORF">GTO87_07075</name>
</gene>
<dbReference type="InterPro" id="IPR014071">
    <property type="entry name" value="Cu_transp_CopY/TcrY"/>
</dbReference>
<dbReference type="Proteomes" id="UP000510886">
    <property type="component" value="Chromosome"/>
</dbReference>
<dbReference type="InterPro" id="IPR036388">
    <property type="entry name" value="WH-like_DNA-bd_sf"/>
</dbReference>
<dbReference type="EMBL" id="CP047418">
    <property type="protein sequence ID" value="QLL78367.1"/>
    <property type="molecule type" value="Genomic_DNA"/>
</dbReference>
<name>A0A7H9EM49_9LACO</name>
<dbReference type="GO" id="GO:0045892">
    <property type="term" value="P:negative regulation of DNA-templated transcription"/>
    <property type="evidence" value="ECO:0007669"/>
    <property type="project" value="InterPro"/>
</dbReference>
<evidence type="ECO:0000256" key="4">
    <source>
        <dbReference type="ARBA" id="ARBA00023163"/>
    </source>
</evidence>
<reference evidence="5 6" key="1">
    <citation type="submission" date="2020-01" db="EMBL/GenBank/DDBJ databases">
        <title>Complete and circular genome sequences of six lactobacillus isolates from horses.</title>
        <authorList>
            <person name="Hassan H.M."/>
        </authorList>
    </citation>
    <scope>NUCLEOTIDE SEQUENCE [LARGE SCALE GENOMIC DNA]</scope>
    <source>
        <strain evidence="5 6">1A</strain>
    </source>
</reference>
<sequence>MKEASSVEITNAEWEIMRIVWTLGAATSKQISQVMAVKKNWKMATTKTLLGRLVTKNYLETTRQGRAFIYRPTVDEQATINQLLEADLRTICQMHTGRSLAEILRKFTFTKRDLQVMQDILQAKMADAPTELPCDCVPAELAPELDHDEQTCCR</sequence>
<keyword evidence="3" id="KW-0238">DNA-binding</keyword>
<dbReference type="InterPro" id="IPR036390">
    <property type="entry name" value="WH_DNA-bd_sf"/>
</dbReference>
<evidence type="ECO:0000256" key="1">
    <source>
        <dbReference type="ARBA" id="ARBA00011046"/>
    </source>
</evidence>
<evidence type="ECO:0000256" key="2">
    <source>
        <dbReference type="ARBA" id="ARBA00023015"/>
    </source>
</evidence>
<dbReference type="GO" id="GO:0003677">
    <property type="term" value="F:DNA binding"/>
    <property type="evidence" value="ECO:0007669"/>
    <property type="project" value="UniProtKB-KW"/>
</dbReference>
<dbReference type="NCBIfam" id="TIGR02698">
    <property type="entry name" value="CopY_TcrY"/>
    <property type="match status" value="1"/>
</dbReference>
<dbReference type="KEGG" id="lsw:GTO87_07075"/>
<dbReference type="Pfam" id="PF03965">
    <property type="entry name" value="Penicillinase_R"/>
    <property type="match status" value="1"/>
</dbReference>
<evidence type="ECO:0000256" key="3">
    <source>
        <dbReference type="ARBA" id="ARBA00023125"/>
    </source>
</evidence>
<dbReference type="AlphaFoldDB" id="A0A7H9EM49"/>
<evidence type="ECO:0000313" key="6">
    <source>
        <dbReference type="Proteomes" id="UP000510886"/>
    </source>
</evidence>
<dbReference type="RefSeq" id="WP_180848606.1">
    <property type="nucleotide sequence ID" value="NZ_CP047418.1"/>
</dbReference>
<dbReference type="PIRSF" id="PIRSF019455">
    <property type="entry name" value="CopR_AtkY"/>
    <property type="match status" value="1"/>
</dbReference>
<keyword evidence="4" id="KW-0804">Transcription</keyword>
<dbReference type="InterPro" id="IPR005650">
    <property type="entry name" value="BlaI_family"/>
</dbReference>
<accession>A0A7H9EM49</accession>